<keyword evidence="2" id="KW-1185">Reference proteome</keyword>
<protein>
    <submittedName>
        <fullName evidence="1">Uncharacterized protein</fullName>
    </submittedName>
</protein>
<organism evidence="1 2">
    <name type="scientific">Novosphingobium chloroacetimidivorans</name>
    <dbReference type="NCBI Taxonomy" id="1428314"/>
    <lineage>
        <taxon>Bacteria</taxon>
        <taxon>Pseudomonadati</taxon>
        <taxon>Pseudomonadota</taxon>
        <taxon>Alphaproteobacteria</taxon>
        <taxon>Sphingomonadales</taxon>
        <taxon>Sphingomonadaceae</taxon>
        <taxon>Novosphingobium</taxon>
    </lineage>
</organism>
<reference evidence="1 2" key="1">
    <citation type="submission" date="2020-08" db="EMBL/GenBank/DDBJ databases">
        <title>Functional genomics of gut bacteria from endangered species of beetles.</title>
        <authorList>
            <person name="Carlos-Shanley C."/>
        </authorList>
    </citation>
    <scope>NUCLEOTIDE SEQUENCE [LARGE SCALE GENOMIC DNA]</scope>
    <source>
        <strain evidence="1 2">S00245</strain>
    </source>
</reference>
<dbReference type="EMBL" id="JACHLR010000001">
    <property type="protein sequence ID" value="MBB4856993.1"/>
    <property type="molecule type" value="Genomic_DNA"/>
</dbReference>
<dbReference type="Proteomes" id="UP000555448">
    <property type="component" value="Unassembled WGS sequence"/>
</dbReference>
<dbReference type="RefSeq" id="WP_184242033.1">
    <property type="nucleotide sequence ID" value="NZ_JACHLR010000001.1"/>
</dbReference>
<evidence type="ECO:0000313" key="2">
    <source>
        <dbReference type="Proteomes" id="UP000555448"/>
    </source>
</evidence>
<comment type="caution">
    <text evidence="1">The sequence shown here is derived from an EMBL/GenBank/DDBJ whole genome shotgun (WGS) entry which is preliminary data.</text>
</comment>
<accession>A0A7W7K7E9</accession>
<proteinExistence type="predicted"/>
<dbReference type="AlphaFoldDB" id="A0A7W7K7E9"/>
<evidence type="ECO:0000313" key="1">
    <source>
        <dbReference type="EMBL" id="MBB4856993.1"/>
    </source>
</evidence>
<sequence>MIDVHHNSEAMARVLVQYIADPFKVRRLVKAEFQRAPNIDTIKALRARFERPAPAPINHTWEIDLHSERMKAANAAFLNAIERAGRQVVRP</sequence>
<name>A0A7W7K7E9_9SPHN</name>
<gene>
    <name evidence="1" type="ORF">HNO88_000290</name>
</gene>